<gene>
    <name evidence="2" type="ORF">Tsubulata_004617</name>
</gene>
<evidence type="ECO:0000256" key="1">
    <source>
        <dbReference type="SAM" id="MobiDB-lite"/>
    </source>
</evidence>
<organism evidence="2 3">
    <name type="scientific">Turnera subulata</name>
    <dbReference type="NCBI Taxonomy" id="218843"/>
    <lineage>
        <taxon>Eukaryota</taxon>
        <taxon>Viridiplantae</taxon>
        <taxon>Streptophyta</taxon>
        <taxon>Embryophyta</taxon>
        <taxon>Tracheophyta</taxon>
        <taxon>Spermatophyta</taxon>
        <taxon>Magnoliopsida</taxon>
        <taxon>eudicotyledons</taxon>
        <taxon>Gunneridae</taxon>
        <taxon>Pentapetalae</taxon>
        <taxon>rosids</taxon>
        <taxon>fabids</taxon>
        <taxon>Malpighiales</taxon>
        <taxon>Passifloraceae</taxon>
        <taxon>Turnera</taxon>
    </lineage>
</organism>
<name>A0A9Q0JMA0_9ROSI</name>
<feature type="region of interest" description="Disordered" evidence="1">
    <location>
        <begin position="303"/>
        <end position="322"/>
    </location>
</feature>
<accession>A0A9Q0JMA0</accession>
<reference evidence="2" key="1">
    <citation type="submission" date="2022-02" db="EMBL/GenBank/DDBJ databases">
        <authorList>
            <person name="Henning P.M."/>
            <person name="McCubbin A.G."/>
            <person name="Shore J.S."/>
        </authorList>
    </citation>
    <scope>NUCLEOTIDE SEQUENCE</scope>
    <source>
        <strain evidence="2">F60SS</strain>
        <tissue evidence="2">Leaves</tissue>
    </source>
</reference>
<dbReference type="OrthoDB" id="1915989at2759"/>
<proteinExistence type="predicted"/>
<dbReference type="PANTHER" id="PTHR35696:SF1">
    <property type="entry name" value="ELECTRON CARRIER_IRON ION-BINDING PROTEIN"/>
    <property type="match status" value="1"/>
</dbReference>
<sequence>MAAASPAFSTNGGDAVAAAAAASLAPPKTLRGLNKPKCIQCGNVARSRCPYQSCKSCCSRAQNPCHIHVLKANATFPEKAPTSSTPVFEQPPTEVSPAQNSLRAAAVRQLSSTFSQFNNLLPLRSRKPLSKKEAIAINEWRFSKLKEYKERNIEVENEAFDRYMLNISLLEDVLSVKSLSECSTEDGSFPSIPVETSEEGNSEKMITEQKLKLRSNPVRSENVRKRMQQIVDQGLRKLQKREPSDSVSALTDPNEIDKWPEKAGVRWAEKTSALNDLIDKLNKARNEEDLKACLEMKAQLYSQNSRSSQTGAAKDTPGTPTKELDFLSQKLYRTVEIDPEDLKTIDVHFATLEKIEDL</sequence>
<evidence type="ECO:0000313" key="2">
    <source>
        <dbReference type="EMBL" id="KAJ4846824.1"/>
    </source>
</evidence>
<comment type="caution">
    <text evidence="2">The sequence shown here is derived from an EMBL/GenBank/DDBJ whole genome shotgun (WGS) entry which is preliminary data.</text>
</comment>
<evidence type="ECO:0000313" key="3">
    <source>
        <dbReference type="Proteomes" id="UP001141552"/>
    </source>
</evidence>
<dbReference type="PANTHER" id="PTHR35696">
    <property type="entry name" value="ELECTRON CARRIER/IRON ION-BINDING PROTEIN"/>
    <property type="match status" value="1"/>
</dbReference>
<dbReference type="Pfam" id="PF05142">
    <property type="entry name" value="DUF702"/>
    <property type="match status" value="1"/>
</dbReference>
<reference evidence="2" key="2">
    <citation type="journal article" date="2023" name="Plants (Basel)">
        <title>Annotation of the Turnera subulata (Passifloraceae) Draft Genome Reveals the S-Locus Evolved after the Divergence of Turneroideae from Passifloroideae in a Stepwise Manner.</title>
        <authorList>
            <person name="Henning P.M."/>
            <person name="Roalson E.H."/>
            <person name="Mir W."/>
            <person name="McCubbin A.G."/>
            <person name="Shore J.S."/>
        </authorList>
    </citation>
    <scope>NUCLEOTIDE SEQUENCE</scope>
    <source>
        <strain evidence="2">F60SS</strain>
    </source>
</reference>
<protein>
    <submittedName>
        <fullName evidence="2">Uncharacterized protein</fullName>
    </submittedName>
</protein>
<keyword evidence="3" id="KW-1185">Reference proteome</keyword>
<dbReference type="EMBL" id="JAKUCV010001329">
    <property type="protein sequence ID" value="KAJ4846824.1"/>
    <property type="molecule type" value="Genomic_DNA"/>
</dbReference>
<dbReference type="AlphaFoldDB" id="A0A9Q0JMA0"/>
<dbReference type="Proteomes" id="UP001141552">
    <property type="component" value="Unassembled WGS sequence"/>
</dbReference>